<dbReference type="PANTHER" id="PTHR10309">
    <property type="entry name" value="MANNOSE-6-PHOSPHATE ISOMERASE"/>
    <property type="match status" value="1"/>
</dbReference>
<dbReference type="EMBL" id="JALJOQ010000038">
    <property type="protein sequence ID" value="KAK9806420.1"/>
    <property type="molecule type" value="Genomic_DNA"/>
</dbReference>
<dbReference type="AlphaFoldDB" id="A0AAW1PDM5"/>
<evidence type="ECO:0000256" key="7">
    <source>
        <dbReference type="ARBA" id="ARBA00023235"/>
    </source>
</evidence>
<comment type="cofactor">
    <cofactor evidence="9">
        <name>Zn(2+)</name>
        <dbReference type="ChEBI" id="CHEBI:29105"/>
    </cofactor>
    <text evidence="9">Binds 1 zinc ion per subunit.</text>
</comment>
<dbReference type="InterPro" id="IPR046457">
    <property type="entry name" value="PMI_typeI_cat"/>
</dbReference>
<keyword evidence="5 9" id="KW-0479">Metal-binding</keyword>
<dbReference type="Gene3D" id="2.60.120.10">
    <property type="entry name" value="Jelly Rolls"/>
    <property type="match status" value="3"/>
</dbReference>
<comment type="pathway">
    <text evidence="2">Nucleotide-sugar biosynthesis; GDP-alpha-D-mannose biosynthesis; alpha-D-mannose 1-phosphate from D-fructose 6-phosphate: step 1/2.</text>
</comment>
<dbReference type="FunFam" id="2.60.120.10:FF:000044">
    <property type="entry name" value="Mannose-6-phosphate isomerase"/>
    <property type="match status" value="1"/>
</dbReference>
<proteinExistence type="inferred from homology"/>
<feature type="binding site" evidence="9">
    <location>
        <position position="129"/>
    </location>
    <ligand>
        <name>Zn(2+)</name>
        <dbReference type="ChEBI" id="CHEBI:29105"/>
    </ligand>
</feature>
<keyword evidence="12" id="KW-1185">Reference proteome</keyword>
<gene>
    <name evidence="11" type="ORF">WJX73_004588</name>
</gene>
<dbReference type="GO" id="GO:0005975">
    <property type="term" value="P:carbohydrate metabolic process"/>
    <property type="evidence" value="ECO:0007669"/>
    <property type="project" value="InterPro"/>
</dbReference>
<dbReference type="GO" id="GO:0008270">
    <property type="term" value="F:zinc ion binding"/>
    <property type="evidence" value="ECO:0007669"/>
    <property type="project" value="InterPro"/>
</dbReference>
<dbReference type="Gene3D" id="1.10.441.10">
    <property type="entry name" value="Phosphomannose Isomerase, domain 2"/>
    <property type="match status" value="1"/>
</dbReference>
<dbReference type="PROSITE" id="PS00965">
    <property type="entry name" value="PMI_I_1"/>
    <property type="match status" value="1"/>
</dbReference>
<dbReference type="PANTHER" id="PTHR10309:SF0">
    <property type="entry name" value="MANNOSE-6-PHOSPHATE ISOMERASE"/>
    <property type="match status" value="1"/>
</dbReference>
<feature type="binding site" evidence="9">
    <location>
        <position position="102"/>
    </location>
    <ligand>
        <name>Zn(2+)</name>
        <dbReference type="ChEBI" id="CHEBI:29105"/>
    </ligand>
</feature>
<dbReference type="GO" id="GO:0009298">
    <property type="term" value="P:GDP-mannose biosynthetic process"/>
    <property type="evidence" value="ECO:0007669"/>
    <property type="project" value="InterPro"/>
</dbReference>
<evidence type="ECO:0000313" key="11">
    <source>
        <dbReference type="EMBL" id="KAK9806420.1"/>
    </source>
</evidence>
<evidence type="ECO:0000256" key="6">
    <source>
        <dbReference type="ARBA" id="ARBA00022833"/>
    </source>
</evidence>
<dbReference type="CDD" id="cd07011">
    <property type="entry name" value="cupin_PMI_type_I_N"/>
    <property type="match status" value="1"/>
</dbReference>
<dbReference type="InterPro" id="IPR016305">
    <property type="entry name" value="Mannose-6-P_Isomerase"/>
</dbReference>
<dbReference type="NCBIfam" id="TIGR00218">
    <property type="entry name" value="manA"/>
    <property type="match status" value="1"/>
</dbReference>
<evidence type="ECO:0000256" key="2">
    <source>
        <dbReference type="ARBA" id="ARBA00004666"/>
    </source>
</evidence>
<evidence type="ECO:0000256" key="1">
    <source>
        <dbReference type="ARBA" id="ARBA00000757"/>
    </source>
</evidence>
<dbReference type="SUPFAM" id="SSF51182">
    <property type="entry name" value="RmlC-like cupins"/>
    <property type="match status" value="1"/>
</dbReference>
<accession>A0AAW1PDM5</accession>
<sequence>MIRLHCPAQNYAWGRLGRHDSEVANLVGAAGRPVDESQPYAELWMGSHPSGPAMLANAPDTTLSDWLAAHAPALGQTVRDRFGDTLPFLFKVLSVQTALSIQSHPDKELAEKLHAERPHDYKDDNHKPEMAIAITDFEALKAVLKEAFSALMTCSPDKVHAAVQALEARLQRKADSGHQLTNKEALVLRLHDQYPHDVGVLSAFFLNLVELAPDEAIYLAANVPHAYLSGQLMECMATSDNVVRAGLTPKLRDTEVLCESLTYHQGPPDVLRGTPLGRYTTVYQPPFEEFEVRRMELPGHAESIVSANQGPTVMLVQQGSASAQAVCPQAYPHAEAMTQLSRGDVFFLPSDTALQLTNTESDPLPQVRAML</sequence>
<evidence type="ECO:0000313" key="12">
    <source>
        <dbReference type="Proteomes" id="UP001465755"/>
    </source>
</evidence>
<dbReference type="InterPro" id="IPR014710">
    <property type="entry name" value="RmlC-like_jellyroll"/>
</dbReference>
<evidence type="ECO:0000256" key="4">
    <source>
        <dbReference type="ARBA" id="ARBA00011956"/>
    </source>
</evidence>
<keyword evidence="7" id="KW-0413">Isomerase</keyword>
<dbReference type="Proteomes" id="UP001465755">
    <property type="component" value="Unassembled WGS sequence"/>
</dbReference>
<dbReference type="GO" id="GO:0004476">
    <property type="term" value="F:mannose-6-phosphate isomerase activity"/>
    <property type="evidence" value="ECO:0007669"/>
    <property type="project" value="UniProtKB-EC"/>
</dbReference>
<dbReference type="InterPro" id="IPR011051">
    <property type="entry name" value="RmlC_Cupin_sf"/>
</dbReference>
<reference evidence="11 12" key="1">
    <citation type="journal article" date="2024" name="Nat. Commun.">
        <title>Phylogenomics reveals the evolutionary origins of lichenization in chlorophyte algae.</title>
        <authorList>
            <person name="Puginier C."/>
            <person name="Libourel C."/>
            <person name="Otte J."/>
            <person name="Skaloud P."/>
            <person name="Haon M."/>
            <person name="Grisel S."/>
            <person name="Petersen M."/>
            <person name="Berrin J.G."/>
            <person name="Delaux P.M."/>
            <person name="Dal Grande F."/>
            <person name="Keller J."/>
        </authorList>
    </citation>
    <scope>NUCLEOTIDE SEQUENCE [LARGE SCALE GENOMIC DNA]</scope>
    <source>
        <strain evidence="11 12">SAG 2036</strain>
    </source>
</reference>
<organism evidence="11 12">
    <name type="scientific">Symbiochloris irregularis</name>
    <dbReference type="NCBI Taxonomy" id="706552"/>
    <lineage>
        <taxon>Eukaryota</taxon>
        <taxon>Viridiplantae</taxon>
        <taxon>Chlorophyta</taxon>
        <taxon>core chlorophytes</taxon>
        <taxon>Trebouxiophyceae</taxon>
        <taxon>Trebouxiales</taxon>
        <taxon>Trebouxiaceae</taxon>
        <taxon>Symbiochloris</taxon>
    </lineage>
</organism>
<evidence type="ECO:0000256" key="3">
    <source>
        <dbReference type="ARBA" id="ARBA00010772"/>
    </source>
</evidence>
<dbReference type="InterPro" id="IPR001250">
    <property type="entry name" value="Man6P_Isoase-1"/>
</dbReference>
<keyword evidence="6 9" id="KW-0862">Zinc</keyword>
<dbReference type="InterPro" id="IPR018050">
    <property type="entry name" value="Pmannose_isomerase-type1_CS"/>
</dbReference>
<feature type="active site" evidence="8">
    <location>
        <position position="244"/>
    </location>
</feature>
<name>A0AAW1PDM5_9CHLO</name>
<dbReference type="EC" id="5.3.1.8" evidence="4"/>
<protein>
    <recommendedName>
        <fullName evidence="4">mannose-6-phosphate isomerase</fullName>
        <ecNumber evidence="4">5.3.1.8</ecNumber>
    </recommendedName>
</protein>
<evidence type="ECO:0000259" key="10">
    <source>
        <dbReference type="Pfam" id="PF20511"/>
    </source>
</evidence>
<dbReference type="GO" id="GO:0005829">
    <property type="term" value="C:cytosol"/>
    <property type="evidence" value="ECO:0007669"/>
    <property type="project" value="TreeGrafter"/>
</dbReference>
<comment type="similarity">
    <text evidence="3">Belongs to the mannose-6-phosphate isomerase type 1 family.</text>
</comment>
<dbReference type="Pfam" id="PF20511">
    <property type="entry name" value="PMI_typeI_cat"/>
    <property type="match status" value="1"/>
</dbReference>
<evidence type="ECO:0000256" key="8">
    <source>
        <dbReference type="PIRSR" id="PIRSR001480-1"/>
    </source>
</evidence>
<evidence type="ECO:0000256" key="5">
    <source>
        <dbReference type="ARBA" id="ARBA00022723"/>
    </source>
</evidence>
<dbReference type="PROSITE" id="PS00966">
    <property type="entry name" value="PMI_I_2"/>
    <property type="match status" value="1"/>
</dbReference>
<feature type="domain" description="Phosphomannose isomerase type I catalytic" evidence="10">
    <location>
        <begin position="1"/>
        <end position="141"/>
    </location>
</feature>
<feature type="binding site" evidence="9">
    <location>
        <position position="104"/>
    </location>
    <ligand>
        <name>Zn(2+)</name>
        <dbReference type="ChEBI" id="CHEBI:29105"/>
    </ligand>
</feature>
<dbReference type="PRINTS" id="PR00714">
    <property type="entry name" value="MAN6PISMRASE"/>
</dbReference>
<comment type="caution">
    <text evidence="11">The sequence shown here is derived from an EMBL/GenBank/DDBJ whole genome shotgun (WGS) entry which is preliminary data.</text>
</comment>
<evidence type="ECO:0000256" key="9">
    <source>
        <dbReference type="PIRSR" id="PIRSR001480-2"/>
    </source>
</evidence>
<dbReference type="PIRSF" id="PIRSF001480">
    <property type="entry name" value="Mannose-6-phosphate_isomerase"/>
    <property type="match status" value="1"/>
</dbReference>
<comment type="catalytic activity">
    <reaction evidence="1">
        <text>D-mannose 6-phosphate = D-fructose 6-phosphate</text>
        <dbReference type="Rhea" id="RHEA:12356"/>
        <dbReference type="ChEBI" id="CHEBI:58735"/>
        <dbReference type="ChEBI" id="CHEBI:61527"/>
        <dbReference type="EC" id="5.3.1.8"/>
    </reaction>
</comment>
<feature type="binding site" evidence="9">
    <location>
        <position position="225"/>
    </location>
    <ligand>
        <name>Zn(2+)</name>
        <dbReference type="ChEBI" id="CHEBI:29105"/>
    </ligand>
</feature>